<dbReference type="AlphaFoldDB" id="A0AAE0CD15"/>
<evidence type="ECO:0000256" key="2">
    <source>
        <dbReference type="SAM" id="Phobius"/>
    </source>
</evidence>
<feature type="compositionally biased region" description="Polar residues" evidence="1">
    <location>
        <begin position="92"/>
        <end position="114"/>
    </location>
</feature>
<keyword evidence="2" id="KW-1133">Transmembrane helix</keyword>
<accession>A0AAE0CD15</accession>
<keyword evidence="2" id="KW-0472">Membrane</keyword>
<evidence type="ECO:0000313" key="4">
    <source>
        <dbReference type="Proteomes" id="UP001190700"/>
    </source>
</evidence>
<organism evidence="3 4">
    <name type="scientific">Cymbomonas tetramitiformis</name>
    <dbReference type="NCBI Taxonomy" id="36881"/>
    <lineage>
        <taxon>Eukaryota</taxon>
        <taxon>Viridiplantae</taxon>
        <taxon>Chlorophyta</taxon>
        <taxon>Pyramimonadophyceae</taxon>
        <taxon>Pyramimonadales</taxon>
        <taxon>Pyramimonadaceae</taxon>
        <taxon>Cymbomonas</taxon>
    </lineage>
</organism>
<keyword evidence="2" id="KW-0812">Transmembrane</keyword>
<comment type="caution">
    <text evidence="3">The sequence shown here is derived from an EMBL/GenBank/DDBJ whole genome shotgun (WGS) entry which is preliminary data.</text>
</comment>
<dbReference type="Proteomes" id="UP001190700">
    <property type="component" value="Unassembled WGS sequence"/>
</dbReference>
<feature type="transmembrane region" description="Helical" evidence="2">
    <location>
        <begin position="21"/>
        <end position="45"/>
    </location>
</feature>
<dbReference type="PANTHER" id="PTHR36338">
    <property type="entry name" value="OS02G0495900 PROTEIN"/>
    <property type="match status" value="1"/>
</dbReference>
<protein>
    <submittedName>
        <fullName evidence="3">Uncharacterized protein</fullName>
    </submittedName>
</protein>
<evidence type="ECO:0000313" key="3">
    <source>
        <dbReference type="EMBL" id="KAK3251984.1"/>
    </source>
</evidence>
<feature type="region of interest" description="Disordered" evidence="1">
    <location>
        <begin position="88"/>
        <end position="114"/>
    </location>
</feature>
<name>A0AAE0CD15_9CHLO</name>
<evidence type="ECO:0000256" key="1">
    <source>
        <dbReference type="SAM" id="MobiDB-lite"/>
    </source>
</evidence>
<gene>
    <name evidence="3" type="ORF">CYMTET_38702</name>
</gene>
<reference evidence="3 4" key="1">
    <citation type="journal article" date="2015" name="Genome Biol. Evol.">
        <title>Comparative Genomics of a Bacterivorous Green Alga Reveals Evolutionary Causalities and Consequences of Phago-Mixotrophic Mode of Nutrition.</title>
        <authorList>
            <person name="Burns J.A."/>
            <person name="Paasch A."/>
            <person name="Narechania A."/>
            <person name="Kim E."/>
        </authorList>
    </citation>
    <scope>NUCLEOTIDE SEQUENCE [LARGE SCALE GENOMIC DNA]</scope>
    <source>
        <strain evidence="3 4">PLY_AMNH</strain>
    </source>
</reference>
<sequence length="114" mass="12640">MSWIWEKSRSWRLLVAATKQSRVAMATFTVAVGVIIPVGLGSLLMEATNPEVVRVDELRGKMNMDSRVMARVNKERLAVLLEEVKNKDTSQERYASSLNGQTLGTKSSTSAPEE</sequence>
<proteinExistence type="predicted"/>
<keyword evidence="4" id="KW-1185">Reference proteome</keyword>
<dbReference type="EMBL" id="LGRX02025695">
    <property type="protein sequence ID" value="KAK3251984.1"/>
    <property type="molecule type" value="Genomic_DNA"/>
</dbReference>
<dbReference type="PANTHER" id="PTHR36338:SF1">
    <property type="entry name" value="OS02G0495900 PROTEIN"/>
    <property type="match status" value="1"/>
</dbReference>